<keyword evidence="2" id="KW-1185">Reference proteome</keyword>
<dbReference type="EMBL" id="JAUYVT010000014">
    <property type="protein sequence ID" value="MDP2565771.1"/>
    <property type="molecule type" value="Genomic_DNA"/>
</dbReference>
<sequence length="154" mass="17273">MDTVNSFFTQKTVKASLKECKLAGFCGTTQAKSDLSSGRYLGIDLHSHPISTSTAIIAEEDPQNADKIKVWLMLDTHEGPEETVLSNTDFFLSTDEQITTELIKKKLYQAMGRAQKNLEACQRFTQKFNGTQIDSFVTNAETIMRHAIEFNQTT</sequence>
<comment type="caution">
    <text evidence="1">The sequence shown here is derived from an EMBL/GenBank/DDBJ whole genome shotgun (WGS) entry which is preliminary data.</text>
</comment>
<proteinExistence type="predicted"/>
<dbReference type="RefSeq" id="WP_305472496.1">
    <property type="nucleotide sequence ID" value="NZ_JAUYVT010000014.1"/>
</dbReference>
<dbReference type="Proteomes" id="UP001177212">
    <property type="component" value="Unassembled WGS sequence"/>
</dbReference>
<accession>A0ABT9FG60</accession>
<protein>
    <submittedName>
        <fullName evidence="1">Uncharacterized protein</fullName>
    </submittedName>
</protein>
<organism evidence="1 2">
    <name type="scientific">Pseudoalteromonas marina</name>
    <dbReference type="NCBI Taxonomy" id="267375"/>
    <lineage>
        <taxon>Bacteria</taxon>
        <taxon>Pseudomonadati</taxon>
        <taxon>Pseudomonadota</taxon>
        <taxon>Gammaproteobacteria</taxon>
        <taxon>Alteromonadales</taxon>
        <taxon>Pseudoalteromonadaceae</taxon>
        <taxon>Pseudoalteromonas</taxon>
    </lineage>
</organism>
<name>A0ABT9FG60_9GAMM</name>
<reference evidence="1" key="1">
    <citation type="submission" date="2023-07" db="EMBL/GenBank/DDBJ databases">
        <title>Genome content predicts the carbon catabolic preferences of heterotrophic bacteria.</title>
        <authorList>
            <person name="Gralka M."/>
        </authorList>
    </citation>
    <scope>NUCLEOTIDE SEQUENCE</scope>
    <source>
        <strain evidence="1">4G09</strain>
    </source>
</reference>
<gene>
    <name evidence="1" type="ORF">Q8W34_14085</name>
</gene>
<evidence type="ECO:0000313" key="1">
    <source>
        <dbReference type="EMBL" id="MDP2565771.1"/>
    </source>
</evidence>
<evidence type="ECO:0000313" key="2">
    <source>
        <dbReference type="Proteomes" id="UP001177212"/>
    </source>
</evidence>